<organism evidence="2 3">
    <name type="scientific">Companilactobacillus paralimentarius DSM 13238 = JCM 10415</name>
    <dbReference type="NCBI Taxonomy" id="1122151"/>
    <lineage>
        <taxon>Bacteria</taxon>
        <taxon>Bacillati</taxon>
        <taxon>Bacillota</taxon>
        <taxon>Bacilli</taxon>
        <taxon>Lactobacillales</taxon>
        <taxon>Lactobacillaceae</taxon>
        <taxon>Companilactobacillus</taxon>
    </lineage>
</organism>
<evidence type="ECO:0000256" key="1">
    <source>
        <dbReference type="SAM" id="Phobius"/>
    </source>
</evidence>
<dbReference type="Proteomes" id="UP000051908">
    <property type="component" value="Unassembled WGS sequence"/>
</dbReference>
<keyword evidence="1" id="KW-0812">Transmembrane</keyword>
<keyword evidence="1" id="KW-0472">Membrane</keyword>
<name>A0A0R1PGS6_9LACO</name>
<feature type="transmembrane region" description="Helical" evidence="1">
    <location>
        <begin position="38"/>
        <end position="61"/>
    </location>
</feature>
<keyword evidence="3" id="KW-1185">Reference proteome</keyword>
<sequence>MMALKVSFGKRINYIPLLICLASSIIIGYAIFLMFNNVSISLLLGILSLIVMIMICTLNLTKTYGYWEISKQGIKYSDLVSTGQKVAAILVPRKTKESFINYSKVMAVQLVATTGIKAPSMVKESGALFAYSPDTVLDRFPSDYYLTVKLENGHKIDLDLSSSVSNTTDIAKMIEMIEKETHHDVELVRQEN</sequence>
<dbReference type="EMBL" id="AZES01000125">
    <property type="protein sequence ID" value="KRL29362.1"/>
    <property type="molecule type" value="Genomic_DNA"/>
</dbReference>
<proteinExistence type="predicted"/>
<comment type="caution">
    <text evidence="2">The sequence shown here is derived from an EMBL/GenBank/DDBJ whole genome shotgun (WGS) entry which is preliminary data.</text>
</comment>
<feature type="transmembrane region" description="Helical" evidence="1">
    <location>
        <begin position="12"/>
        <end position="32"/>
    </location>
</feature>
<evidence type="ECO:0000313" key="3">
    <source>
        <dbReference type="Proteomes" id="UP000051908"/>
    </source>
</evidence>
<evidence type="ECO:0000313" key="2">
    <source>
        <dbReference type="EMBL" id="KRL29362.1"/>
    </source>
</evidence>
<accession>A0A0R1PGS6</accession>
<gene>
    <name evidence="2" type="ORF">FD33_GL000934</name>
</gene>
<protein>
    <submittedName>
        <fullName evidence="2">Uncharacterized protein</fullName>
    </submittedName>
</protein>
<keyword evidence="1" id="KW-1133">Transmembrane helix</keyword>
<dbReference type="PATRIC" id="fig|1122151.5.peg.967"/>
<dbReference type="AlphaFoldDB" id="A0A0R1PGS6"/>
<reference evidence="2 3" key="1">
    <citation type="journal article" date="2015" name="Genome Announc.">
        <title>Expanding the biotechnology potential of lactobacilli through comparative genomics of 213 strains and associated genera.</title>
        <authorList>
            <person name="Sun Z."/>
            <person name="Harris H.M."/>
            <person name="McCann A."/>
            <person name="Guo C."/>
            <person name="Argimon S."/>
            <person name="Zhang W."/>
            <person name="Yang X."/>
            <person name="Jeffery I.B."/>
            <person name="Cooney J.C."/>
            <person name="Kagawa T.F."/>
            <person name="Liu W."/>
            <person name="Song Y."/>
            <person name="Salvetti E."/>
            <person name="Wrobel A."/>
            <person name="Rasinkangas P."/>
            <person name="Parkhill J."/>
            <person name="Rea M.C."/>
            <person name="O'Sullivan O."/>
            <person name="Ritari J."/>
            <person name="Douillard F.P."/>
            <person name="Paul Ross R."/>
            <person name="Yang R."/>
            <person name="Briner A.E."/>
            <person name="Felis G.E."/>
            <person name="de Vos W.M."/>
            <person name="Barrangou R."/>
            <person name="Klaenhammer T.R."/>
            <person name="Caufield P.W."/>
            <person name="Cui Y."/>
            <person name="Zhang H."/>
            <person name="O'Toole P.W."/>
        </authorList>
    </citation>
    <scope>NUCLEOTIDE SEQUENCE [LARGE SCALE GENOMIC DNA]</scope>
    <source>
        <strain evidence="2 3">DSM 13238</strain>
    </source>
</reference>